<dbReference type="Proteomes" id="UP001054945">
    <property type="component" value="Unassembled WGS sequence"/>
</dbReference>
<evidence type="ECO:0000313" key="1">
    <source>
        <dbReference type="EMBL" id="GIX79904.1"/>
    </source>
</evidence>
<keyword evidence="2" id="KW-1185">Reference proteome</keyword>
<reference evidence="1 2" key="1">
    <citation type="submission" date="2021-06" db="EMBL/GenBank/DDBJ databases">
        <title>Caerostris extrusa draft genome.</title>
        <authorList>
            <person name="Kono N."/>
            <person name="Arakawa K."/>
        </authorList>
    </citation>
    <scope>NUCLEOTIDE SEQUENCE [LARGE SCALE GENOMIC DNA]</scope>
</reference>
<sequence length="267" mass="27415">MPNADGEKCDDSMSGSKFVGEEFMTYDTIVKDSANNDSVEDQPAFNILITDSEAIAFFCAAFVSACAYAPLVNTGVSAVSNHQDAYGNYAYRYDIKDAATGSLNSKDEVGKVGSIDVAAPVVYGAYAAPAVVAYVAPAVAAYAAPSCSCLCCPSCSCLCCPSCSCLCCPSCSCLLLQLCSSCSFLCPSYRLRRYCRTSRYWSCGLRRYCRTSPSAAPVLAGRGAYGGIGAPTIAAPLAYGGTLGHGGALGLGYGAGILGAGLGKAAL</sequence>
<organism evidence="1 2">
    <name type="scientific">Caerostris extrusa</name>
    <name type="common">Bark spider</name>
    <name type="synonym">Caerostris bankana</name>
    <dbReference type="NCBI Taxonomy" id="172846"/>
    <lineage>
        <taxon>Eukaryota</taxon>
        <taxon>Metazoa</taxon>
        <taxon>Ecdysozoa</taxon>
        <taxon>Arthropoda</taxon>
        <taxon>Chelicerata</taxon>
        <taxon>Arachnida</taxon>
        <taxon>Araneae</taxon>
        <taxon>Araneomorphae</taxon>
        <taxon>Entelegynae</taxon>
        <taxon>Araneoidea</taxon>
        <taxon>Araneidae</taxon>
        <taxon>Caerostris</taxon>
    </lineage>
</organism>
<dbReference type="AlphaFoldDB" id="A0AAV4N8X5"/>
<accession>A0AAV4N8X5</accession>
<protein>
    <submittedName>
        <fullName evidence="1">Uncharacterized protein</fullName>
    </submittedName>
</protein>
<comment type="caution">
    <text evidence="1">The sequence shown here is derived from an EMBL/GenBank/DDBJ whole genome shotgun (WGS) entry which is preliminary data.</text>
</comment>
<name>A0AAV4N8X5_CAEEX</name>
<gene>
    <name evidence="1" type="ORF">CEXT_43231</name>
</gene>
<proteinExistence type="predicted"/>
<evidence type="ECO:0000313" key="2">
    <source>
        <dbReference type="Proteomes" id="UP001054945"/>
    </source>
</evidence>
<dbReference type="EMBL" id="BPLR01002984">
    <property type="protein sequence ID" value="GIX79904.1"/>
    <property type="molecule type" value="Genomic_DNA"/>
</dbReference>